<dbReference type="Proteomes" id="UP000240978">
    <property type="component" value="Unassembled WGS sequence"/>
</dbReference>
<name>A0A2P8GA29_9BACT</name>
<evidence type="ECO:0000313" key="1">
    <source>
        <dbReference type="EMBL" id="PSL30814.1"/>
    </source>
</evidence>
<evidence type="ECO:0000313" key="2">
    <source>
        <dbReference type="Proteomes" id="UP000240978"/>
    </source>
</evidence>
<accession>A0A2P8GA29</accession>
<organism evidence="1 2">
    <name type="scientific">Chitinophaga ginsengisoli</name>
    <dbReference type="NCBI Taxonomy" id="363837"/>
    <lineage>
        <taxon>Bacteria</taxon>
        <taxon>Pseudomonadati</taxon>
        <taxon>Bacteroidota</taxon>
        <taxon>Chitinophagia</taxon>
        <taxon>Chitinophagales</taxon>
        <taxon>Chitinophagaceae</taxon>
        <taxon>Chitinophaga</taxon>
    </lineage>
</organism>
<sequence length="32" mass="3563">MVAVAKMEESLLSRDFGVMLTGNQVFIDGYLK</sequence>
<dbReference type="EMBL" id="PYGK01000005">
    <property type="protein sequence ID" value="PSL30814.1"/>
    <property type="molecule type" value="Genomic_DNA"/>
</dbReference>
<keyword evidence="2" id="KW-1185">Reference proteome</keyword>
<gene>
    <name evidence="1" type="ORF">CLV42_105175</name>
</gene>
<proteinExistence type="predicted"/>
<dbReference type="AlphaFoldDB" id="A0A2P8GA29"/>
<comment type="caution">
    <text evidence="1">The sequence shown here is derived from an EMBL/GenBank/DDBJ whole genome shotgun (WGS) entry which is preliminary data.</text>
</comment>
<reference evidence="1 2" key="1">
    <citation type="submission" date="2018-03" db="EMBL/GenBank/DDBJ databases">
        <title>Genomic Encyclopedia of Archaeal and Bacterial Type Strains, Phase II (KMG-II): from individual species to whole genera.</title>
        <authorList>
            <person name="Goeker M."/>
        </authorList>
    </citation>
    <scope>NUCLEOTIDE SEQUENCE [LARGE SCALE GENOMIC DNA]</scope>
    <source>
        <strain evidence="1 2">DSM 18107</strain>
    </source>
</reference>
<protein>
    <submittedName>
        <fullName evidence="1">Uncharacterized protein</fullName>
    </submittedName>
</protein>